<dbReference type="Proteomes" id="UP000287651">
    <property type="component" value="Unassembled WGS sequence"/>
</dbReference>
<evidence type="ECO:0000313" key="4">
    <source>
        <dbReference type="Proteomes" id="UP000287651"/>
    </source>
</evidence>
<dbReference type="AlphaFoldDB" id="A0A427A9D7"/>
<dbReference type="EMBL" id="AMZH03003281">
    <property type="protein sequence ID" value="RRT72829.1"/>
    <property type="molecule type" value="Genomic_DNA"/>
</dbReference>
<evidence type="ECO:0000256" key="1">
    <source>
        <dbReference type="SAM" id="MobiDB-lite"/>
    </source>
</evidence>
<reference evidence="3 4" key="1">
    <citation type="journal article" date="2014" name="Agronomy (Basel)">
        <title>A Draft Genome Sequence for Ensete ventricosum, the Drought-Tolerant Tree Against Hunger.</title>
        <authorList>
            <person name="Harrison J."/>
            <person name="Moore K.A."/>
            <person name="Paszkiewicz K."/>
            <person name="Jones T."/>
            <person name="Grant M."/>
            <person name="Ambacheew D."/>
            <person name="Muzemil S."/>
            <person name="Studholme D.J."/>
        </authorList>
    </citation>
    <scope>NUCLEOTIDE SEQUENCE [LARGE SCALE GENOMIC DNA]</scope>
</reference>
<feature type="compositionally biased region" description="Basic and acidic residues" evidence="1">
    <location>
        <begin position="86"/>
        <end position="103"/>
    </location>
</feature>
<protein>
    <recommendedName>
        <fullName evidence="5">Secreted protein</fullName>
    </recommendedName>
</protein>
<gene>
    <name evidence="3" type="ORF">B296_00009544</name>
</gene>
<keyword evidence="2" id="KW-0732">Signal</keyword>
<evidence type="ECO:0000256" key="2">
    <source>
        <dbReference type="SAM" id="SignalP"/>
    </source>
</evidence>
<feature type="chain" id="PRO_5019424852" description="Secreted protein" evidence="2">
    <location>
        <begin position="16"/>
        <end position="103"/>
    </location>
</feature>
<name>A0A427A9D7_ENSVE</name>
<proteinExistence type="predicted"/>
<feature type="region of interest" description="Disordered" evidence="1">
    <location>
        <begin position="77"/>
        <end position="103"/>
    </location>
</feature>
<evidence type="ECO:0000313" key="3">
    <source>
        <dbReference type="EMBL" id="RRT72829.1"/>
    </source>
</evidence>
<feature type="signal peptide" evidence="2">
    <location>
        <begin position="1"/>
        <end position="15"/>
    </location>
</feature>
<organism evidence="3 4">
    <name type="scientific">Ensete ventricosum</name>
    <name type="common">Abyssinian banana</name>
    <name type="synonym">Musa ensete</name>
    <dbReference type="NCBI Taxonomy" id="4639"/>
    <lineage>
        <taxon>Eukaryota</taxon>
        <taxon>Viridiplantae</taxon>
        <taxon>Streptophyta</taxon>
        <taxon>Embryophyta</taxon>
        <taxon>Tracheophyta</taxon>
        <taxon>Spermatophyta</taxon>
        <taxon>Magnoliopsida</taxon>
        <taxon>Liliopsida</taxon>
        <taxon>Zingiberales</taxon>
        <taxon>Musaceae</taxon>
        <taxon>Ensete</taxon>
    </lineage>
</organism>
<sequence>MFPLFVCLLLRTAATAPPSSSRQDLRHHHRKATVVVSRCPMSDNSFEANHQAAHEPFCFRSAQELHAFLVEIEAPEQASSLGERGNVLEELQRPTAAEREQDL</sequence>
<evidence type="ECO:0008006" key="5">
    <source>
        <dbReference type="Google" id="ProtNLM"/>
    </source>
</evidence>
<comment type="caution">
    <text evidence="3">The sequence shown here is derived from an EMBL/GenBank/DDBJ whole genome shotgun (WGS) entry which is preliminary data.</text>
</comment>
<accession>A0A427A9D7</accession>